<dbReference type="Gene3D" id="1.25.40.20">
    <property type="entry name" value="Ankyrin repeat-containing domain"/>
    <property type="match status" value="1"/>
</dbReference>
<dbReference type="SUPFAM" id="SSF48403">
    <property type="entry name" value="Ankyrin repeat"/>
    <property type="match status" value="1"/>
</dbReference>
<dbReference type="SUPFAM" id="SSF50729">
    <property type="entry name" value="PH domain-like"/>
    <property type="match status" value="1"/>
</dbReference>
<feature type="compositionally biased region" description="Polar residues" evidence="4">
    <location>
        <begin position="382"/>
        <end position="392"/>
    </location>
</feature>
<dbReference type="GeneID" id="36406908"/>
<feature type="repeat" description="ANK" evidence="3">
    <location>
        <begin position="80"/>
        <end position="113"/>
    </location>
</feature>
<dbReference type="Pfam" id="PF12796">
    <property type="entry name" value="Ank_2"/>
    <property type="match status" value="1"/>
</dbReference>
<proteinExistence type="predicted"/>
<dbReference type="AlphaFoldDB" id="A0A0P1AKX9"/>
<protein>
    <submittedName>
        <fullName evidence="5">Uncharacterized protein</fullName>
    </submittedName>
</protein>
<dbReference type="InterPro" id="IPR036770">
    <property type="entry name" value="Ankyrin_rpt-contain_sf"/>
</dbReference>
<evidence type="ECO:0000256" key="4">
    <source>
        <dbReference type="SAM" id="MobiDB-lite"/>
    </source>
</evidence>
<dbReference type="STRING" id="4781.A0A0P1AKX9"/>
<feature type="repeat" description="ANK" evidence="3">
    <location>
        <begin position="44"/>
        <end position="77"/>
    </location>
</feature>
<dbReference type="PANTHER" id="PTHR24203">
    <property type="entry name" value="ANKYRIN REPEAT FAMILY PROTEIN"/>
    <property type="match status" value="1"/>
</dbReference>
<accession>A0A0P1AKX9</accession>
<evidence type="ECO:0000313" key="6">
    <source>
        <dbReference type="Proteomes" id="UP000054928"/>
    </source>
</evidence>
<dbReference type="EMBL" id="CCYD01000553">
    <property type="protein sequence ID" value="CEG41512.1"/>
    <property type="molecule type" value="Genomic_DNA"/>
</dbReference>
<name>A0A0P1AKX9_PLAHL</name>
<sequence>MTRAECVAVWKAARDGDEAKLERILDNTHGTRRTNIINWKHHIYGTTPLMAAVESKYGERIVWQLIAAGADVNATDDTSQKNTALHYAAMTNQNSLMVDALLTSDADAFVINRSGLLPIDLARQNRRDDAAAALLEHMKVHSGWIYMRGRFHWKKRWGVVIACNKQRTSRELCIFRRPGNLRPEAVLLIDESARASSHVSNAKFFWLKRWYAFTFDKPVMWQCVKRQKLTRSPICHKTMSLDDVHIKEIVFAANNFHNLECWQRVLQSDNFYDPETGAPLYGMSPYDAPHGELYYWPHELVQNVRLSIMRQQEAHEGNNEALSERSGLRSENEELLADILRGLDESNEAGGSNQTFVQAPKTVEVAQPPQQPLSNRGDRSYRSGNSFETIHPSSPRFKQRNDEDLALCPKCYSRGRNASAEFDCTPS</sequence>
<dbReference type="Proteomes" id="UP000054928">
    <property type="component" value="Unassembled WGS sequence"/>
</dbReference>
<feature type="region of interest" description="Disordered" evidence="4">
    <location>
        <begin position="362"/>
        <end position="402"/>
    </location>
</feature>
<evidence type="ECO:0000256" key="2">
    <source>
        <dbReference type="ARBA" id="ARBA00023043"/>
    </source>
</evidence>
<reference evidence="6" key="1">
    <citation type="submission" date="2014-09" db="EMBL/GenBank/DDBJ databases">
        <authorList>
            <person name="Sharma Rahul"/>
            <person name="Thines Marco"/>
        </authorList>
    </citation>
    <scope>NUCLEOTIDE SEQUENCE [LARGE SCALE GENOMIC DNA]</scope>
</reference>
<dbReference type="SMART" id="SM00248">
    <property type="entry name" value="ANK"/>
    <property type="match status" value="2"/>
</dbReference>
<dbReference type="PROSITE" id="PS50297">
    <property type="entry name" value="ANK_REP_REGION"/>
    <property type="match status" value="1"/>
</dbReference>
<dbReference type="PROSITE" id="PS50088">
    <property type="entry name" value="ANK_REPEAT"/>
    <property type="match status" value="2"/>
</dbReference>
<dbReference type="RefSeq" id="XP_024577881.1">
    <property type="nucleotide sequence ID" value="XM_024727289.1"/>
</dbReference>
<dbReference type="OrthoDB" id="163561at2759"/>
<keyword evidence="2 3" id="KW-0040">ANK repeat</keyword>
<evidence type="ECO:0000256" key="1">
    <source>
        <dbReference type="ARBA" id="ARBA00022737"/>
    </source>
</evidence>
<dbReference type="InterPro" id="IPR002110">
    <property type="entry name" value="Ankyrin_rpt"/>
</dbReference>
<keyword evidence="6" id="KW-1185">Reference proteome</keyword>
<evidence type="ECO:0000313" key="5">
    <source>
        <dbReference type="EMBL" id="CEG41512.1"/>
    </source>
</evidence>
<dbReference type="PANTHER" id="PTHR24203:SF45">
    <property type="entry name" value="ANKYRIN REPEAT DOMAIN 6"/>
    <property type="match status" value="1"/>
</dbReference>
<organism evidence="5 6">
    <name type="scientific">Plasmopara halstedii</name>
    <name type="common">Downy mildew of sunflower</name>
    <dbReference type="NCBI Taxonomy" id="4781"/>
    <lineage>
        <taxon>Eukaryota</taxon>
        <taxon>Sar</taxon>
        <taxon>Stramenopiles</taxon>
        <taxon>Oomycota</taxon>
        <taxon>Peronosporomycetes</taxon>
        <taxon>Peronosporales</taxon>
        <taxon>Peronosporaceae</taxon>
        <taxon>Plasmopara</taxon>
    </lineage>
</organism>
<evidence type="ECO:0000256" key="3">
    <source>
        <dbReference type="PROSITE-ProRule" id="PRU00023"/>
    </source>
</evidence>
<keyword evidence="1" id="KW-0677">Repeat</keyword>